<evidence type="ECO:0000256" key="3">
    <source>
        <dbReference type="ARBA" id="ARBA00023186"/>
    </source>
</evidence>
<dbReference type="PANTHER" id="PTHR18916">
    <property type="entry name" value="DYNACTIN 1-RELATED MICROTUBULE-BINDING"/>
    <property type="match status" value="1"/>
</dbReference>
<dbReference type="STRING" id="29172.A0A0D8YBM6"/>
<evidence type="ECO:0000256" key="4">
    <source>
        <dbReference type="ARBA" id="ARBA00025779"/>
    </source>
</evidence>
<sequence length="203" mass="22731">MFNKKLELVVGAASESIHIELHDDQGKFIASLTDTSKSLKNLGVKNGMRIHATDISGENEALNDDSMVEKYTISDDKYDERKDTVRAWKRKLLARSSGEHTAIGTMESDHDSPLDIKIGDRCEVRLRNAPHRRGVVSFIGETEFREGTWVGVTYDEPVGKNDGSVSGVRYFHCNDKHGGFVRLPDVVTGDFPPLKHEDDMDEI</sequence>
<reference evidence="6 7" key="1">
    <citation type="submission" date="2013-11" db="EMBL/GenBank/DDBJ databases">
        <title>Draft genome of the bovine lungworm Dictyocaulus viviparus.</title>
        <authorList>
            <person name="Mitreva M."/>
        </authorList>
    </citation>
    <scope>NUCLEOTIDE SEQUENCE [LARGE SCALE GENOMIC DNA]</scope>
    <source>
        <strain evidence="6 7">HannoverDv2000</strain>
    </source>
</reference>
<dbReference type="GO" id="GO:0051010">
    <property type="term" value="F:microtubule plus-end binding"/>
    <property type="evidence" value="ECO:0007669"/>
    <property type="project" value="TreeGrafter"/>
</dbReference>
<dbReference type="Proteomes" id="UP000053766">
    <property type="component" value="Unassembled WGS sequence"/>
</dbReference>
<keyword evidence="7" id="KW-1185">Reference proteome</keyword>
<dbReference type="SUPFAM" id="SSF74924">
    <property type="entry name" value="Cap-Gly domain"/>
    <property type="match status" value="1"/>
</dbReference>
<dbReference type="Gene3D" id="2.30.30.190">
    <property type="entry name" value="CAP Gly-rich-like domain"/>
    <property type="match status" value="1"/>
</dbReference>
<dbReference type="AlphaFoldDB" id="A0A0D8YBM6"/>
<dbReference type="GO" id="GO:0035371">
    <property type="term" value="C:microtubule plus-end"/>
    <property type="evidence" value="ECO:0007669"/>
    <property type="project" value="TreeGrafter"/>
</dbReference>
<feature type="domain" description="CAP-Gly" evidence="5">
    <location>
        <begin position="140"/>
        <end position="182"/>
    </location>
</feature>
<dbReference type="Gene3D" id="3.10.20.90">
    <property type="entry name" value="Phosphatidylinositol 3-kinase Catalytic Subunit, Chain A, domain 1"/>
    <property type="match status" value="1"/>
</dbReference>
<dbReference type="InterPro" id="IPR036859">
    <property type="entry name" value="CAP-Gly_dom_sf"/>
</dbReference>
<evidence type="ECO:0000256" key="2">
    <source>
        <dbReference type="ARBA" id="ARBA00022490"/>
    </source>
</evidence>
<evidence type="ECO:0000256" key="1">
    <source>
        <dbReference type="ARBA" id="ARBA00004496"/>
    </source>
</evidence>
<organism evidence="6 7">
    <name type="scientific">Dictyocaulus viviparus</name>
    <name type="common">Bovine lungworm</name>
    <dbReference type="NCBI Taxonomy" id="29172"/>
    <lineage>
        <taxon>Eukaryota</taxon>
        <taxon>Metazoa</taxon>
        <taxon>Ecdysozoa</taxon>
        <taxon>Nematoda</taxon>
        <taxon>Chromadorea</taxon>
        <taxon>Rhabditida</taxon>
        <taxon>Rhabditina</taxon>
        <taxon>Rhabditomorpha</taxon>
        <taxon>Strongyloidea</taxon>
        <taxon>Metastrongylidae</taxon>
        <taxon>Dictyocaulus</taxon>
    </lineage>
</organism>
<gene>
    <name evidence="6" type="ORF">DICVIV_00040</name>
</gene>
<dbReference type="PANTHER" id="PTHR18916:SF85">
    <property type="entry name" value="TUBULIN-FOLDING COFACTOR B"/>
    <property type="match status" value="1"/>
</dbReference>
<dbReference type="Pfam" id="PF01302">
    <property type="entry name" value="CAP_GLY"/>
    <property type="match status" value="1"/>
</dbReference>
<name>A0A0D8YBM6_DICVI</name>
<dbReference type="EMBL" id="KN716150">
    <property type="protein sequence ID" value="KJH53612.1"/>
    <property type="molecule type" value="Genomic_DNA"/>
</dbReference>
<dbReference type="GO" id="GO:0005829">
    <property type="term" value="C:cytosol"/>
    <property type="evidence" value="ECO:0007669"/>
    <property type="project" value="UniProtKB-ARBA"/>
</dbReference>
<dbReference type="SUPFAM" id="SSF54236">
    <property type="entry name" value="Ubiquitin-like"/>
    <property type="match status" value="1"/>
</dbReference>
<dbReference type="Pfam" id="PF14560">
    <property type="entry name" value="Ubiquitin_2"/>
    <property type="match status" value="1"/>
</dbReference>
<dbReference type="InterPro" id="IPR029071">
    <property type="entry name" value="Ubiquitin-like_domsf"/>
</dbReference>
<comment type="subcellular location">
    <subcellularLocation>
        <location evidence="1">Cytoplasm</location>
    </subcellularLocation>
</comment>
<dbReference type="OrthoDB" id="5295208at2759"/>
<dbReference type="InterPro" id="IPR000938">
    <property type="entry name" value="CAP-Gly_domain"/>
</dbReference>
<dbReference type="GO" id="GO:0005634">
    <property type="term" value="C:nucleus"/>
    <property type="evidence" value="ECO:0007669"/>
    <property type="project" value="TreeGrafter"/>
</dbReference>
<dbReference type="InterPro" id="IPR000626">
    <property type="entry name" value="Ubiquitin-like_dom"/>
</dbReference>
<accession>A0A0D8YBM6</accession>
<evidence type="ECO:0000313" key="6">
    <source>
        <dbReference type="EMBL" id="KJH53612.1"/>
    </source>
</evidence>
<evidence type="ECO:0000259" key="5">
    <source>
        <dbReference type="PROSITE" id="PS50245"/>
    </source>
</evidence>
<evidence type="ECO:0000313" key="7">
    <source>
        <dbReference type="Proteomes" id="UP000053766"/>
    </source>
</evidence>
<reference evidence="7" key="2">
    <citation type="journal article" date="2016" name="Sci. Rep.">
        <title>Dictyocaulus viviparus genome, variome and transcriptome elucidate lungworm biology and support future intervention.</title>
        <authorList>
            <person name="McNulty S.N."/>
            <person name="Strube C."/>
            <person name="Rosa B.A."/>
            <person name="Martin J.C."/>
            <person name="Tyagi R."/>
            <person name="Choi Y.J."/>
            <person name="Wang Q."/>
            <person name="Hallsworth Pepin K."/>
            <person name="Zhang X."/>
            <person name="Ozersky P."/>
            <person name="Wilson R.K."/>
            <person name="Sternberg P.W."/>
            <person name="Gasser R.B."/>
            <person name="Mitreva M."/>
        </authorList>
    </citation>
    <scope>NUCLEOTIDE SEQUENCE [LARGE SCALE GENOMIC DNA]</scope>
    <source>
        <strain evidence="7">HannoverDv2000</strain>
    </source>
</reference>
<dbReference type="GO" id="GO:0031122">
    <property type="term" value="P:cytoplasmic microtubule organization"/>
    <property type="evidence" value="ECO:0007669"/>
    <property type="project" value="TreeGrafter"/>
</dbReference>
<dbReference type="SMART" id="SM01052">
    <property type="entry name" value="CAP_GLY"/>
    <property type="match status" value="1"/>
</dbReference>
<comment type="similarity">
    <text evidence="4">Belongs to the TBCB family.</text>
</comment>
<protein>
    <submittedName>
        <fullName evidence="6">CAP-Gly domain protein</fullName>
    </submittedName>
</protein>
<proteinExistence type="inferred from homology"/>
<keyword evidence="3" id="KW-0143">Chaperone</keyword>
<keyword evidence="2" id="KW-0963">Cytoplasm</keyword>
<dbReference type="FunFam" id="2.30.30.190:FF:000013">
    <property type="entry name" value="Tubulin-folding cofactor B"/>
    <property type="match status" value="1"/>
</dbReference>
<dbReference type="PROSITE" id="PS00845">
    <property type="entry name" value="CAP_GLY_1"/>
    <property type="match status" value="1"/>
</dbReference>
<dbReference type="PROSITE" id="PS50245">
    <property type="entry name" value="CAP_GLY_2"/>
    <property type="match status" value="1"/>
</dbReference>